<dbReference type="SUPFAM" id="SSF51735">
    <property type="entry name" value="NAD(P)-binding Rossmann-fold domains"/>
    <property type="match status" value="1"/>
</dbReference>
<comment type="catalytic activity">
    <reaction evidence="8">
        <text>a (3S)-3-hydroxyacyl-CoA + NAD(+) = a 3-oxoacyl-CoA + NADH + H(+)</text>
        <dbReference type="Rhea" id="RHEA:22432"/>
        <dbReference type="ChEBI" id="CHEBI:15378"/>
        <dbReference type="ChEBI" id="CHEBI:57318"/>
        <dbReference type="ChEBI" id="CHEBI:57540"/>
        <dbReference type="ChEBI" id="CHEBI:57945"/>
        <dbReference type="ChEBI" id="CHEBI:90726"/>
        <dbReference type="EC" id="1.1.1.35"/>
    </reaction>
</comment>
<evidence type="ECO:0000256" key="6">
    <source>
        <dbReference type="ARBA" id="ARBA00023027"/>
    </source>
</evidence>
<name>A0A1I2WLJ2_9FIRM</name>
<evidence type="ECO:0000313" key="12">
    <source>
        <dbReference type="EMBL" id="SFH02250.1"/>
    </source>
</evidence>
<dbReference type="GO" id="GO:0070403">
    <property type="term" value="F:NAD+ binding"/>
    <property type="evidence" value="ECO:0007669"/>
    <property type="project" value="InterPro"/>
</dbReference>
<keyword evidence="4" id="KW-0442">Lipid degradation</keyword>
<dbReference type="CDD" id="cd06558">
    <property type="entry name" value="crotonase-like"/>
    <property type="match status" value="1"/>
</dbReference>
<keyword evidence="9" id="KW-0732">Signal</keyword>
<dbReference type="InterPro" id="IPR008927">
    <property type="entry name" value="6-PGluconate_DH-like_C_sf"/>
</dbReference>
<evidence type="ECO:0000259" key="10">
    <source>
        <dbReference type="Pfam" id="PF00725"/>
    </source>
</evidence>
<dbReference type="SUPFAM" id="SSF48179">
    <property type="entry name" value="6-phosphogluconate dehydrogenase C-terminal domain-like"/>
    <property type="match status" value="2"/>
</dbReference>
<dbReference type="GO" id="GO:0003857">
    <property type="term" value="F:(3S)-3-hydroxyacyl-CoA dehydrogenase (NAD+) activity"/>
    <property type="evidence" value="ECO:0007669"/>
    <property type="project" value="UniProtKB-EC"/>
</dbReference>
<dbReference type="InterPro" id="IPR001753">
    <property type="entry name" value="Enoyl-CoA_hydra/iso"/>
</dbReference>
<keyword evidence="13" id="KW-1185">Reference proteome</keyword>
<dbReference type="Gene3D" id="3.40.50.720">
    <property type="entry name" value="NAD(P)-binding Rossmann-like Domain"/>
    <property type="match status" value="1"/>
</dbReference>
<dbReference type="InterPro" id="IPR006176">
    <property type="entry name" value="3-OHacyl-CoA_DH_NAD-bd"/>
</dbReference>
<dbReference type="STRING" id="341036.SAMN05660649_03530"/>
<dbReference type="InterPro" id="IPR029045">
    <property type="entry name" value="ClpP/crotonase-like_dom_sf"/>
</dbReference>
<comment type="similarity">
    <text evidence="2">Belongs to the 3-hydroxyacyl-CoA dehydrogenase family.</text>
</comment>
<feature type="signal peptide" evidence="9">
    <location>
        <begin position="1"/>
        <end position="24"/>
    </location>
</feature>
<evidence type="ECO:0000256" key="1">
    <source>
        <dbReference type="ARBA" id="ARBA00005005"/>
    </source>
</evidence>
<evidence type="ECO:0000256" key="2">
    <source>
        <dbReference type="ARBA" id="ARBA00009463"/>
    </source>
</evidence>
<dbReference type="InterPro" id="IPR036291">
    <property type="entry name" value="NAD(P)-bd_dom_sf"/>
</dbReference>
<keyword evidence="5" id="KW-0560">Oxidoreductase</keyword>
<dbReference type="Gene3D" id="3.90.226.10">
    <property type="entry name" value="2-enoyl-CoA Hydratase, Chain A, domain 1"/>
    <property type="match status" value="1"/>
</dbReference>
<comment type="pathway">
    <text evidence="1">Lipid metabolism; fatty acid beta-oxidation.</text>
</comment>
<proteinExistence type="inferred from homology"/>
<evidence type="ECO:0000256" key="3">
    <source>
        <dbReference type="ARBA" id="ARBA00022832"/>
    </source>
</evidence>
<feature type="chain" id="PRO_5039639706" evidence="9">
    <location>
        <begin position="25"/>
        <end position="807"/>
    </location>
</feature>
<keyword evidence="7" id="KW-0443">Lipid metabolism</keyword>
<evidence type="ECO:0000259" key="11">
    <source>
        <dbReference type="Pfam" id="PF02737"/>
    </source>
</evidence>
<dbReference type="Pfam" id="PF02737">
    <property type="entry name" value="3HCDH_N"/>
    <property type="match status" value="1"/>
</dbReference>
<sequence>MKRSINKAAVLGAGVMGATIAAHLANVGIPTYLLDIIPNQLTPDEEKKGLTLESPQVRNKFATNSIQALLKSRPAAFYVPENAALLTPGNFEDNMNVLAECDWIIEVVVERLDIKQSLFKKVETFRKPGSIVASNTSGISINSMCEGLSQEFKQHFLGAHFFNPPRYMKLLELIPCSETQPEIMEFMRDFGERVLGKGVVICKDTPNFIANRIGVYGMCATVKGMMEYGLGVDEVDALTGRVMGRPKSASFRTLDMVGLDVMLHVAKNVYDVATDPKEKAVFEPPAFLQKMLENKWLGDKTKQGFYKKVKTEKGREVLVLDYNTMEYRPKAKPKFASLEAAKQAGKPAKQMKALLSGKDKAAEFAWSVTRDALVYAASLLGEIADDIQSIDDAMKWGFNWDFGPFEAWDLLGVKEVADRIKAEGGDVPKVVENLLASGRTAFYEQKEGVRYYFDQNTSEVNRERIPEGVIFLTPLKEQNKVIKSNSGASLIDIGDGVVCLEFHSKANSIGDDIVNIMNFAVKEIEQNYEGMVIGNYGQHFSVGANLFLILMEAEDDEFDELDIMVDEFQKANMRLKYCKKPVVAAPHGMTVGGGCEVCLHSHKVNAAGETYMGLVEVGVGLVPGGGGCKELAFRAAELMPPKSQIAVGGVNSVQPMINRVFENIAMAKVATSGAEAIKFGYMRATDSVSPNRDRIIGDAKRLVLQMAANGFKPLQPKKMKAVGDAGYAAIELGVQTLLWGKQISEHDAKIAKKVAHIVTGGGVTPGVEVTEQDLLDLEREAFLSLLGEPKTLDRMRYMLKYNKPLRN</sequence>
<dbReference type="OrthoDB" id="9771883at2"/>
<dbReference type="PANTHER" id="PTHR48075">
    <property type="entry name" value="3-HYDROXYACYL-COA DEHYDROGENASE FAMILY PROTEIN"/>
    <property type="match status" value="1"/>
</dbReference>
<keyword evidence="3" id="KW-0276">Fatty acid metabolism</keyword>
<accession>A0A1I2WLJ2</accession>
<evidence type="ECO:0000256" key="4">
    <source>
        <dbReference type="ARBA" id="ARBA00022963"/>
    </source>
</evidence>
<reference evidence="13" key="1">
    <citation type="submission" date="2016-10" db="EMBL/GenBank/DDBJ databases">
        <authorList>
            <person name="Varghese N."/>
            <person name="Submissions S."/>
        </authorList>
    </citation>
    <scope>NUCLEOTIDE SEQUENCE [LARGE SCALE GENOMIC DNA]</scope>
    <source>
        <strain evidence="13">DSM 17038</strain>
    </source>
</reference>
<dbReference type="Pfam" id="PF00725">
    <property type="entry name" value="3HCDH"/>
    <property type="match status" value="1"/>
</dbReference>
<dbReference type="SUPFAM" id="SSF52096">
    <property type="entry name" value="ClpP/crotonase"/>
    <property type="match status" value="1"/>
</dbReference>
<evidence type="ECO:0000256" key="5">
    <source>
        <dbReference type="ARBA" id="ARBA00023002"/>
    </source>
</evidence>
<dbReference type="GO" id="GO:0006635">
    <property type="term" value="P:fatty acid beta-oxidation"/>
    <property type="evidence" value="ECO:0007669"/>
    <property type="project" value="UniProtKB-UniPathway"/>
</dbReference>
<dbReference type="UniPathway" id="UPA00659"/>
<evidence type="ECO:0000256" key="7">
    <source>
        <dbReference type="ARBA" id="ARBA00023098"/>
    </source>
</evidence>
<evidence type="ECO:0000256" key="8">
    <source>
        <dbReference type="ARBA" id="ARBA00049556"/>
    </source>
</evidence>
<keyword evidence="6" id="KW-0520">NAD</keyword>
<dbReference type="Proteomes" id="UP000199337">
    <property type="component" value="Unassembled WGS sequence"/>
</dbReference>
<feature type="domain" description="3-hydroxyacyl-CoA dehydrogenase C-terminal" evidence="10">
    <location>
        <begin position="208"/>
        <end position="307"/>
    </location>
</feature>
<dbReference type="Gene3D" id="1.10.1040.50">
    <property type="match status" value="1"/>
</dbReference>
<dbReference type="PANTHER" id="PTHR48075:SF7">
    <property type="entry name" value="3-HYDROXYACYL-COA DEHYDROGENASE-RELATED"/>
    <property type="match status" value="1"/>
</dbReference>
<organism evidence="12 13">
    <name type="scientific">Desulfotruncus arcticus DSM 17038</name>
    <dbReference type="NCBI Taxonomy" id="1121424"/>
    <lineage>
        <taxon>Bacteria</taxon>
        <taxon>Bacillati</taxon>
        <taxon>Bacillota</taxon>
        <taxon>Clostridia</taxon>
        <taxon>Eubacteriales</taxon>
        <taxon>Desulfallaceae</taxon>
        <taxon>Desulfotruncus</taxon>
    </lineage>
</organism>
<dbReference type="AlphaFoldDB" id="A0A1I2WLJ2"/>
<protein>
    <submittedName>
        <fullName evidence="12">3-hydroxyacyl-CoA dehydrogenase</fullName>
    </submittedName>
</protein>
<dbReference type="Pfam" id="PF00378">
    <property type="entry name" value="ECH_1"/>
    <property type="match status" value="1"/>
</dbReference>
<dbReference type="RefSeq" id="WP_092472758.1">
    <property type="nucleotide sequence ID" value="NZ_FOOX01000014.1"/>
</dbReference>
<feature type="domain" description="3-hydroxyacyl-CoA dehydrogenase NAD binding" evidence="11">
    <location>
        <begin position="7"/>
        <end position="205"/>
    </location>
</feature>
<gene>
    <name evidence="12" type="ORF">SAMN05660649_03530</name>
</gene>
<evidence type="ECO:0000313" key="13">
    <source>
        <dbReference type="Proteomes" id="UP000199337"/>
    </source>
</evidence>
<dbReference type="EMBL" id="FOOX01000014">
    <property type="protein sequence ID" value="SFH02250.1"/>
    <property type="molecule type" value="Genomic_DNA"/>
</dbReference>
<dbReference type="InterPro" id="IPR006108">
    <property type="entry name" value="3HC_DH_C"/>
</dbReference>
<evidence type="ECO:0000256" key="9">
    <source>
        <dbReference type="SAM" id="SignalP"/>
    </source>
</evidence>